<dbReference type="Proteomes" id="UP001177003">
    <property type="component" value="Chromosome 6"/>
</dbReference>
<dbReference type="Gene3D" id="1.10.510.10">
    <property type="entry name" value="Transferase(Phosphotransferase) domain 1"/>
    <property type="match status" value="1"/>
</dbReference>
<dbReference type="PANTHER" id="PTHR24353">
    <property type="entry name" value="CYCLIC NUCLEOTIDE-DEPENDENT PROTEIN KINASE"/>
    <property type="match status" value="1"/>
</dbReference>
<keyword evidence="4" id="KW-0418">Kinase</keyword>
<sequence length="232" mass="26396">MQKPLCCWTTPNYLAPEILLRNGHGTSADWWSVGVIVFELIVGIPPFNAEHPQVGLGFYFHFFVSCWHLKSRGYSGGLRSSEICTPEMKISYDCENSKESESPRFQAILWVTSAPRKRYPADIKSFSHELSSKAYDLSHFGSLEEVLSMIRGKFDKAKEEVDADLHIFAGDLLGILEKNAESQPQWHETLEDLLVLAQRCAMTSPGAFWLQCEWIVQELDDRCHELPMGILK</sequence>
<keyword evidence="5" id="KW-0067">ATP-binding</keyword>
<evidence type="ECO:0000313" key="7">
    <source>
        <dbReference type="EMBL" id="CAI9291024.1"/>
    </source>
</evidence>
<accession>A0AA36ECC6</accession>
<keyword evidence="2" id="KW-0808">Transferase</keyword>
<dbReference type="EMBL" id="OX465082">
    <property type="protein sequence ID" value="CAI9291024.1"/>
    <property type="molecule type" value="Genomic_DNA"/>
</dbReference>
<evidence type="ECO:0000259" key="6">
    <source>
        <dbReference type="PROSITE" id="PS50011"/>
    </source>
</evidence>
<dbReference type="PROSITE" id="PS50011">
    <property type="entry name" value="PROTEIN_KINASE_DOM"/>
    <property type="match status" value="1"/>
</dbReference>
<dbReference type="PANTHER" id="PTHR24353:SF37">
    <property type="entry name" value="CAMP-DEPENDENT PROTEIN KINASE CATALYTIC SUBUNIT PRKX"/>
    <property type="match status" value="1"/>
</dbReference>
<evidence type="ECO:0000256" key="2">
    <source>
        <dbReference type="ARBA" id="ARBA00022679"/>
    </source>
</evidence>
<dbReference type="Pfam" id="PF00069">
    <property type="entry name" value="Pkinase"/>
    <property type="match status" value="1"/>
</dbReference>
<name>A0AA36ECC6_LACSI</name>
<evidence type="ECO:0000256" key="4">
    <source>
        <dbReference type="ARBA" id="ARBA00022777"/>
    </source>
</evidence>
<reference evidence="7" key="1">
    <citation type="submission" date="2023-04" db="EMBL/GenBank/DDBJ databases">
        <authorList>
            <person name="Vijverberg K."/>
            <person name="Xiong W."/>
            <person name="Schranz E."/>
        </authorList>
    </citation>
    <scope>NUCLEOTIDE SEQUENCE</scope>
</reference>
<proteinExistence type="predicted"/>
<feature type="domain" description="Protein kinase" evidence="6">
    <location>
        <begin position="1"/>
        <end position="210"/>
    </location>
</feature>
<gene>
    <name evidence="7" type="ORF">LSALG_LOCUS30187</name>
</gene>
<dbReference type="AlphaFoldDB" id="A0AA36ECC6"/>
<keyword evidence="3" id="KW-0547">Nucleotide-binding</keyword>
<dbReference type="InterPro" id="IPR000719">
    <property type="entry name" value="Prot_kinase_dom"/>
</dbReference>
<evidence type="ECO:0000256" key="1">
    <source>
        <dbReference type="ARBA" id="ARBA00022527"/>
    </source>
</evidence>
<organism evidence="7 8">
    <name type="scientific">Lactuca saligna</name>
    <name type="common">Willowleaf lettuce</name>
    <dbReference type="NCBI Taxonomy" id="75948"/>
    <lineage>
        <taxon>Eukaryota</taxon>
        <taxon>Viridiplantae</taxon>
        <taxon>Streptophyta</taxon>
        <taxon>Embryophyta</taxon>
        <taxon>Tracheophyta</taxon>
        <taxon>Spermatophyta</taxon>
        <taxon>Magnoliopsida</taxon>
        <taxon>eudicotyledons</taxon>
        <taxon>Gunneridae</taxon>
        <taxon>Pentapetalae</taxon>
        <taxon>asterids</taxon>
        <taxon>campanulids</taxon>
        <taxon>Asterales</taxon>
        <taxon>Asteraceae</taxon>
        <taxon>Cichorioideae</taxon>
        <taxon>Cichorieae</taxon>
        <taxon>Lactucinae</taxon>
        <taxon>Lactuca</taxon>
    </lineage>
</organism>
<dbReference type="GO" id="GO:0005952">
    <property type="term" value="C:cAMP-dependent protein kinase complex"/>
    <property type="evidence" value="ECO:0007669"/>
    <property type="project" value="TreeGrafter"/>
</dbReference>
<evidence type="ECO:0000313" key="8">
    <source>
        <dbReference type="Proteomes" id="UP001177003"/>
    </source>
</evidence>
<dbReference type="GO" id="GO:0005524">
    <property type="term" value="F:ATP binding"/>
    <property type="evidence" value="ECO:0007669"/>
    <property type="project" value="UniProtKB-KW"/>
</dbReference>
<dbReference type="InterPro" id="IPR058783">
    <property type="entry name" value="IREH1/IRE-like_N"/>
</dbReference>
<keyword evidence="8" id="KW-1185">Reference proteome</keyword>
<dbReference type="InterPro" id="IPR011009">
    <property type="entry name" value="Kinase-like_dom_sf"/>
</dbReference>
<evidence type="ECO:0000256" key="3">
    <source>
        <dbReference type="ARBA" id="ARBA00022741"/>
    </source>
</evidence>
<dbReference type="Pfam" id="PF26031">
    <property type="entry name" value="IREH1"/>
    <property type="match status" value="1"/>
</dbReference>
<dbReference type="SUPFAM" id="SSF56112">
    <property type="entry name" value="Protein kinase-like (PK-like)"/>
    <property type="match status" value="1"/>
</dbReference>
<protein>
    <recommendedName>
        <fullName evidence="6">Protein kinase domain-containing protein</fullName>
    </recommendedName>
</protein>
<dbReference type="GO" id="GO:0004691">
    <property type="term" value="F:cAMP-dependent protein kinase activity"/>
    <property type="evidence" value="ECO:0007669"/>
    <property type="project" value="TreeGrafter"/>
</dbReference>
<evidence type="ECO:0000256" key="5">
    <source>
        <dbReference type="ARBA" id="ARBA00022840"/>
    </source>
</evidence>
<keyword evidence="1" id="KW-0723">Serine/threonine-protein kinase</keyword>